<organism evidence="1 2">
    <name type="scientific">Fusarium coffeatum</name>
    <dbReference type="NCBI Taxonomy" id="231269"/>
    <lineage>
        <taxon>Eukaryota</taxon>
        <taxon>Fungi</taxon>
        <taxon>Dikarya</taxon>
        <taxon>Ascomycota</taxon>
        <taxon>Pezizomycotina</taxon>
        <taxon>Sordariomycetes</taxon>
        <taxon>Hypocreomycetidae</taxon>
        <taxon>Hypocreales</taxon>
        <taxon>Nectriaceae</taxon>
        <taxon>Fusarium</taxon>
        <taxon>Fusarium incarnatum-equiseti species complex</taxon>
    </lineage>
</organism>
<dbReference type="EMBL" id="QKXC01000357">
    <property type="protein sequence ID" value="RBR06229.1"/>
    <property type="molecule type" value="Genomic_DNA"/>
</dbReference>
<dbReference type="GeneID" id="42000563"/>
<evidence type="ECO:0008006" key="3">
    <source>
        <dbReference type="Google" id="ProtNLM"/>
    </source>
</evidence>
<name>A0A366QMS9_9HYPO</name>
<dbReference type="OrthoDB" id="2426273at2759"/>
<dbReference type="PANTHER" id="PTHR39596:SF2">
    <property type="entry name" value="HET DOMAIN PROTEIN (AFU_ORTHOLOGUE AFUA_1G17550)-RELATED"/>
    <property type="match status" value="1"/>
</dbReference>
<dbReference type="Proteomes" id="UP000253153">
    <property type="component" value="Unassembled WGS sequence"/>
</dbReference>
<reference evidence="1 2" key="1">
    <citation type="submission" date="2018-06" db="EMBL/GenBank/DDBJ databases">
        <title>Fusarium incarnatum-equiseti species complex species 28.</title>
        <authorList>
            <person name="Gardiner D.M."/>
        </authorList>
    </citation>
    <scope>NUCLEOTIDE SEQUENCE [LARGE SCALE GENOMIC DNA]</scope>
    <source>
        <strain evidence="1 2">FIESC_28</strain>
    </source>
</reference>
<dbReference type="AlphaFoldDB" id="A0A366QMS9"/>
<protein>
    <recommendedName>
        <fullName evidence="3">Heterokaryon incompatibility domain-containing protein</fullName>
    </recommendedName>
</protein>
<proteinExistence type="predicted"/>
<accession>A0A366QMS9</accession>
<gene>
    <name evidence="1" type="ORF">FIESC28_11139</name>
</gene>
<comment type="caution">
    <text evidence="1">The sequence shown here is derived from an EMBL/GenBank/DDBJ whole genome shotgun (WGS) entry which is preliminary data.</text>
</comment>
<evidence type="ECO:0000313" key="1">
    <source>
        <dbReference type="EMBL" id="RBR06229.1"/>
    </source>
</evidence>
<dbReference type="RefSeq" id="XP_031010676.1">
    <property type="nucleotide sequence ID" value="XM_031165267.1"/>
</dbReference>
<evidence type="ECO:0000313" key="2">
    <source>
        <dbReference type="Proteomes" id="UP000253153"/>
    </source>
</evidence>
<sequence length="804" mass="91600">MDFLPRPHRPLYPCPEITLLSLKGYSGGCFKTYPEREDERWHPRKATDWEKLFEKPPSDFVALIETWPLFGFLYAFFGEDLMKEANFVQWKGHPPYPVLTMQGLPRLFAAVDMFKILDNHEALGGLMDLHRSLSSIGGYSCEWGSSQNISLYEFIPIFNHPDIRSSHISLLTSIVIEMCFSSISLAGTGASLNGQFRTLNLSNTTRTMYPEFRLNGWCPADLVTNFHRFNTPCLYFLLQMSQPHPDVDHLTPLLAKAEYESRQPSVFTSTETKTNEVRTCNSQKCFAKVLNDQDYTTKHAYSDCSCEIVGLPSLIELSTILHKRAIPVIRSVDPDDEDARISIVEAEPQTEYIAISHVWSDGLGNPKANAIPKCQLQRLSHHVRSIGTYYGEYTHFWLDTICIPPDEICHCTCPVEPHENPCNPPCEGSKMAQAQRISLELMRKTYENAAGVLVLDSWLYESTCQDKSDVENLLKIFSSTWTRRLWTLQEGALAKSLHVQFLDRALNVDAAIIQLQETSDPITRFAFLSPILASYWQLRYATQSHRVMRGRHWIDAPFLTGILRKKDDPDFQPPVAYHESMTETMDKVLGVHDDLNFQDPSKSVARSLVDVFSAVYHRSTSMLADEALCLAALLDFDVGRIAAFSSAEDRMLEFWRMFHNVPRRIIFRQEPKMNVPGFHWAPRTLLRSAYPTAYLCYDERDLKEQHEKSMQFAKVTVNGYLEIEATGFILPIRSNTIVTTFWLVLPGDKTCYYVITEAQDASDPGISFKRGIEAERTYGSTSLAVIPETAMLESKKSIAAEYVQ</sequence>
<keyword evidence="2" id="KW-1185">Reference proteome</keyword>
<dbReference type="PANTHER" id="PTHR39596">
    <property type="match status" value="1"/>
</dbReference>